<reference evidence="1" key="2">
    <citation type="journal article" date="2023" name="IMA Fungus">
        <title>Comparative genomic study of the Penicillium genus elucidates a diverse pangenome and 15 lateral gene transfer events.</title>
        <authorList>
            <person name="Petersen C."/>
            <person name="Sorensen T."/>
            <person name="Nielsen M.R."/>
            <person name="Sondergaard T.E."/>
            <person name="Sorensen J.L."/>
            <person name="Fitzpatrick D.A."/>
            <person name="Frisvad J.C."/>
            <person name="Nielsen K.L."/>
        </authorList>
    </citation>
    <scope>NUCLEOTIDE SEQUENCE</scope>
    <source>
        <strain evidence="1">IBT 22155</strain>
    </source>
</reference>
<sequence>MDQQVKGGGSPPVFESDMPCFTTIEAVFWLKDLMTQWRTKGIAYAIGDPKREINRKKKHPQLRY</sequence>
<accession>A0A9W9GNM8</accession>
<evidence type="ECO:0000313" key="2">
    <source>
        <dbReference type="Proteomes" id="UP001149079"/>
    </source>
</evidence>
<dbReference type="AlphaFoldDB" id="A0A9W9GNM8"/>
<dbReference type="Proteomes" id="UP001149079">
    <property type="component" value="Unassembled WGS sequence"/>
</dbReference>
<evidence type="ECO:0000313" key="1">
    <source>
        <dbReference type="EMBL" id="KAJ5124807.1"/>
    </source>
</evidence>
<dbReference type="RefSeq" id="XP_056519206.1">
    <property type="nucleotide sequence ID" value="XM_056669376.1"/>
</dbReference>
<name>A0A9W9GNM8_9EURO</name>
<organism evidence="1 2">
    <name type="scientific">Penicillium bovifimosum</name>
    <dbReference type="NCBI Taxonomy" id="126998"/>
    <lineage>
        <taxon>Eukaryota</taxon>
        <taxon>Fungi</taxon>
        <taxon>Dikarya</taxon>
        <taxon>Ascomycota</taxon>
        <taxon>Pezizomycotina</taxon>
        <taxon>Eurotiomycetes</taxon>
        <taxon>Eurotiomycetidae</taxon>
        <taxon>Eurotiales</taxon>
        <taxon>Aspergillaceae</taxon>
        <taxon>Penicillium</taxon>
    </lineage>
</organism>
<keyword evidence="2" id="KW-1185">Reference proteome</keyword>
<dbReference type="OrthoDB" id="5394411at2759"/>
<protein>
    <submittedName>
        <fullName evidence="1">Uncharacterized protein</fullName>
    </submittedName>
</protein>
<gene>
    <name evidence="1" type="ORF">N7515_008632</name>
</gene>
<proteinExistence type="predicted"/>
<comment type="caution">
    <text evidence="1">The sequence shown here is derived from an EMBL/GenBank/DDBJ whole genome shotgun (WGS) entry which is preliminary data.</text>
</comment>
<dbReference type="GeneID" id="81408546"/>
<reference evidence="1" key="1">
    <citation type="submission" date="2022-11" db="EMBL/GenBank/DDBJ databases">
        <authorList>
            <person name="Petersen C."/>
        </authorList>
    </citation>
    <scope>NUCLEOTIDE SEQUENCE</scope>
    <source>
        <strain evidence="1">IBT 22155</strain>
    </source>
</reference>
<dbReference type="EMBL" id="JAPQKL010000006">
    <property type="protein sequence ID" value="KAJ5124807.1"/>
    <property type="molecule type" value="Genomic_DNA"/>
</dbReference>